<name>A0A7S0ZJL6_9RHOD</name>
<dbReference type="GO" id="GO:0006367">
    <property type="term" value="P:transcription initiation at RNA polymerase II promoter"/>
    <property type="evidence" value="ECO:0007669"/>
    <property type="project" value="InterPro"/>
</dbReference>
<feature type="compositionally biased region" description="Basic and acidic residues" evidence="7">
    <location>
        <begin position="116"/>
        <end position="126"/>
    </location>
</feature>
<keyword evidence="5" id="KW-0804">Transcription</keyword>
<evidence type="ECO:0000256" key="5">
    <source>
        <dbReference type="ARBA" id="ARBA00023163"/>
    </source>
</evidence>
<gene>
    <name evidence="9" type="ORF">TOLI1172_LOCUS8358</name>
</gene>
<evidence type="ECO:0000256" key="1">
    <source>
        <dbReference type="ARBA" id="ARBA00004123"/>
    </source>
</evidence>
<comment type="subcellular location">
    <subcellularLocation>
        <location evidence="1">Nucleus</location>
    </subcellularLocation>
</comment>
<evidence type="ECO:0000256" key="6">
    <source>
        <dbReference type="ARBA" id="ARBA00023242"/>
    </source>
</evidence>
<proteinExistence type="inferred from homology"/>
<evidence type="ECO:0000256" key="3">
    <source>
        <dbReference type="ARBA" id="ARBA00023015"/>
    </source>
</evidence>
<feature type="compositionally biased region" description="Basic and acidic residues" evidence="7">
    <location>
        <begin position="326"/>
        <end position="340"/>
    </location>
</feature>
<sequence length="340" mass="39278">MSFNKLSFEKKAANKEAARAAREVDAALENPDEITPTGHCDTTFAGRKVYLLKLPEFLLTHLQQSATESNTADPIVAKLKLPNTMDDDAENALKGSIRLLPPKPMQSGSTAPTSSTHEKKERPRIPQEYEVKFLPEAPRTLLFSEEPADDKGRMRVEGRVSYHCVAQPVLDEAYLAVNQQRYERASKRNREVALMDDRTLRTAQVDELRPLINVESVREREEKRRRAELMKRGSDAPMDAKWKDTTVAKLFGLFERKPYWGIKALLDETNESMQRIKPLITELCVYNKRGPYAQFYELKDEYKTKRQRDEKDEDVNARRRAQMEAVRQKLQEMKESNDME</sequence>
<feature type="domain" description="TFIIF beta subunit HTH" evidence="8">
    <location>
        <begin position="248"/>
        <end position="303"/>
    </location>
</feature>
<dbReference type="Pfam" id="PF02270">
    <property type="entry name" value="TFIIF_beta"/>
    <property type="match status" value="1"/>
</dbReference>
<dbReference type="InterPro" id="IPR011039">
    <property type="entry name" value="TFIIF_interaction"/>
</dbReference>
<keyword evidence="4" id="KW-0238">DNA-binding</keyword>
<feature type="region of interest" description="Disordered" evidence="7">
    <location>
        <begin position="97"/>
        <end position="126"/>
    </location>
</feature>
<organism evidence="9">
    <name type="scientific">Timspurckia oligopyrenoides</name>
    <dbReference type="NCBI Taxonomy" id="708627"/>
    <lineage>
        <taxon>Eukaryota</taxon>
        <taxon>Rhodophyta</taxon>
        <taxon>Bangiophyceae</taxon>
        <taxon>Porphyridiales</taxon>
        <taxon>Porphyridiaceae</taxon>
        <taxon>Timspurckia</taxon>
    </lineage>
</organism>
<dbReference type="GO" id="GO:0005674">
    <property type="term" value="C:transcription factor TFIIF complex"/>
    <property type="evidence" value="ECO:0007669"/>
    <property type="project" value="InterPro"/>
</dbReference>
<dbReference type="Gene3D" id="1.10.10.10">
    <property type="entry name" value="Winged helix-like DNA-binding domain superfamily/Winged helix DNA-binding domain"/>
    <property type="match status" value="1"/>
</dbReference>
<feature type="region of interest" description="Disordered" evidence="7">
    <location>
        <begin position="303"/>
        <end position="340"/>
    </location>
</feature>
<dbReference type="InterPro" id="IPR003196">
    <property type="entry name" value="TFIIF_beta"/>
</dbReference>
<dbReference type="GO" id="GO:0003677">
    <property type="term" value="F:DNA binding"/>
    <property type="evidence" value="ECO:0007669"/>
    <property type="project" value="UniProtKB-KW"/>
</dbReference>
<dbReference type="PANTHER" id="PTHR10445">
    <property type="entry name" value="GENERAL TRANSCRIPTION FACTOR IIF SUBUNIT 2"/>
    <property type="match status" value="1"/>
</dbReference>
<dbReference type="PANTHER" id="PTHR10445:SF0">
    <property type="entry name" value="GENERAL TRANSCRIPTION FACTOR IIF SUBUNIT 2"/>
    <property type="match status" value="1"/>
</dbReference>
<accession>A0A7S0ZJL6</accession>
<dbReference type="InterPro" id="IPR036388">
    <property type="entry name" value="WH-like_DNA-bd_sf"/>
</dbReference>
<feature type="compositionally biased region" description="Polar residues" evidence="7">
    <location>
        <begin position="106"/>
        <end position="115"/>
    </location>
</feature>
<dbReference type="AlphaFoldDB" id="A0A7S0ZJL6"/>
<evidence type="ECO:0000313" key="9">
    <source>
        <dbReference type="EMBL" id="CAD8823959.1"/>
    </source>
</evidence>
<feature type="compositionally biased region" description="Basic and acidic residues" evidence="7">
    <location>
        <begin position="303"/>
        <end position="317"/>
    </location>
</feature>
<dbReference type="InterPro" id="IPR036390">
    <property type="entry name" value="WH_DNA-bd_sf"/>
</dbReference>
<dbReference type="InterPro" id="IPR040450">
    <property type="entry name" value="TFIIF_beta_HTH"/>
</dbReference>
<dbReference type="SUPFAM" id="SSF46785">
    <property type="entry name" value="Winged helix' DNA-binding domain"/>
    <property type="match status" value="1"/>
</dbReference>
<evidence type="ECO:0000256" key="4">
    <source>
        <dbReference type="ARBA" id="ARBA00023125"/>
    </source>
</evidence>
<evidence type="ECO:0000259" key="8">
    <source>
        <dbReference type="Pfam" id="PF02270"/>
    </source>
</evidence>
<dbReference type="SUPFAM" id="SSF50916">
    <property type="entry name" value="Rap30/74 interaction domains"/>
    <property type="match status" value="1"/>
</dbReference>
<reference evidence="9" key="1">
    <citation type="submission" date="2021-01" db="EMBL/GenBank/DDBJ databases">
        <authorList>
            <person name="Corre E."/>
            <person name="Pelletier E."/>
            <person name="Niang G."/>
            <person name="Scheremetjew M."/>
            <person name="Finn R."/>
            <person name="Kale V."/>
            <person name="Holt S."/>
            <person name="Cochrane G."/>
            <person name="Meng A."/>
            <person name="Brown T."/>
            <person name="Cohen L."/>
        </authorList>
    </citation>
    <scope>NUCLEOTIDE SEQUENCE</scope>
    <source>
        <strain evidence="9">CCMP3278</strain>
    </source>
</reference>
<protein>
    <recommendedName>
        <fullName evidence="8">TFIIF beta subunit HTH domain-containing protein</fullName>
    </recommendedName>
</protein>
<keyword evidence="3" id="KW-0805">Transcription regulation</keyword>
<dbReference type="EMBL" id="HBFP01011564">
    <property type="protein sequence ID" value="CAD8823959.1"/>
    <property type="molecule type" value="Transcribed_RNA"/>
</dbReference>
<evidence type="ECO:0000256" key="7">
    <source>
        <dbReference type="SAM" id="MobiDB-lite"/>
    </source>
</evidence>
<keyword evidence="6" id="KW-0539">Nucleus</keyword>
<comment type="similarity">
    <text evidence="2">Belongs to the TFIIF beta subunit family.</text>
</comment>
<evidence type="ECO:0000256" key="2">
    <source>
        <dbReference type="ARBA" id="ARBA00009543"/>
    </source>
</evidence>